<comment type="caution">
    <text evidence="3">The sequence shown here is derived from an EMBL/GenBank/DDBJ whole genome shotgun (WGS) entry which is preliminary data.</text>
</comment>
<feature type="transmembrane region" description="Helical" evidence="1">
    <location>
        <begin position="36"/>
        <end position="61"/>
    </location>
</feature>
<reference evidence="4" key="1">
    <citation type="journal article" date="2019" name="Int. J. Syst. Evol. Microbiol.">
        <title>The Global Catalogue of Microorganisms (GCM) 10K type strain sequencing project: providing services to taxonomists for standard genome sequencing and annotation.</title>
        <authorList>
            <consortium name="The Broad Institute Genomics Platform"/>
            <consortium name="The Broad Institute Genome Sequencing Center for Infectious Disease"/>
            <person name="Wu L."/>
            <person name="Ma J."/>
        </authorList>
    </citation>
    <scope>NUCLEOTIDE SEQUENCE [LARGE SCALE GENOMIC DNA]</scope>
    <source>
        <strain evidence="4">KCTC 52094</strain>
    </source>
</reference>
<protein>
    <submittedName>
        <fullName evidence="3">Phosphatase PAP2 family protein</fullName>
    </submittedName>
</protein>
<feature type="transmembrane region" description="Helical" evidence="1">
    <location>
        <begin position="12"/>
        <end position="29"/>
    </location>
</feature>
<evidence type="ECO:0000313" key="3">
    <source>
        <dbReference type="EMBL" id="MFC3127690.1"/>
    </source>
</evidence>
<accession>A0ABV7G8Z8</accession>
<keyword evidence="1" id="KW-0472">Membrane</keyword>
<feature type="domain" description="Phosphatidic acid phosphatase type 2/haloperoxidase" evidence="2">
    <location>
        <begin position="72"/>
        <end position="142"/>
    </location>
</feature>
<organism evidence="3 4">
    <name type="scientific">Teichococcus globiformis</name>
    <dbReference type="NCBI Taxonomy" id="2307229"/>
    <lineage>
        <taxon>Bacteria</taxon>
        <taxon>Pseudomonadati</taxon>
        <taxon>Pseudomonadota</taxon>
        <taxon>Alphaproteobacteria</taxon>
        <taxon>Acetobacterales</taxon>
        <taxon>Roseomonadaceae</taxon>
        <taxon>Roseomonas</taxon>
    </lineage>
</organism>
<evidence type="ECO:0000313" key="4">
    <source>
        <dbReference type="Proteomes" id="UP001595593"/>
    </source>
</evidence>
<feature type="transmembrane region" description="Helical" evidence="1">
    <location>
        <begin position="99"/>
        <end position="118"/>
    </location>
</feature>
<dbReference type="Proteomes" id="UP001595593">
    <property type="component" value="Unassembled WGS sequence"/>
</dbReference>
<dbReference type="RefSeq" id="WP_379599804.1">
    <property type="nucleotide sequence ID" value="NZ_JBHRTN010000029.1"/>
</dbReference>
<proteinExistence type="predicted"/>
<dbReference type="InterPro" id="IPR000326">
    <property type="entry name" value="PAP2/HPO"/>
</dbReference>
<gene>
    <name evidence="3" type="ORF">ACFOD4_21715</name>
</gene>
<dbReference type="Gene3D" id="1.20.144.10">
    <property type="entry name" value="Phosphatidic acid phosphatase type 2/haloperoxidase"/>
    <property type="match status" value="1"/>
</dbReference>
<keyword evidence="1" id="KW-0812">Transmembrane</keyword>
<dbReference type="Pfam" id="PF01569">
    <property type="entry name" value="PAP2"/>
    <property type="match status" value="1"/>
</dbReference>
<dbReference type="SUPFAM" id="SSF48317">
    <property type="entry name" value="Acid phosphatase/Vanadium-dependent haloperoxidase"/>
    <property type="match status" value="1"/>
</dbReference>
<keyword evidence="1" id="KW-1133">Transmembrane helix</keyword>
<feature type="transmembrane region" description="Helical" evidence="1">
    <location>
        <begin position="124"/>
        <end position="142"/>
    </location>
</feature>
<name>A0ABV7G8Z8_9PROT</name>
<feature type="transmembrane region" description="Helical" evidence="1">
    <location>
        <begin position="73"/>
        <end position="92"/>
    </location>
</feature>
<evidence type="ECO:0000256" key="1">
    <source>
        <dbReference type="SAM" id="Phobius"/>
    </source>
</evidence>
<evidence type="ECO:0000259" key="2">
    <source>
        <dbReference type="Pfam" id="PF01569"/>
    </source>
</evidence>
<dbReference type="InterPro" id="IPR036938">
    <property type="entry name" value="PAP2/HPO_sf"/>
</dbReference>
<keyword evidence="4" id="KW-1185">Reference proteome</keyword>
<dbReference type="EMBL" id="JBHRTN010000029">
    <property type="protein sequence ID" value="MFC3127690.1"/>
    <property type="molecule type" value="Genomic_DNA"/>
</dbReference>
<sequence length="189" mass="19867">MEFLTDFADQAVILPAFVALTLTLLSMQWRHGVLPWTLAVAGTLGFVFLAKVTTYAFPGLIGAVDGPWALHSPSGHVASAAILYGGLAVLLLKQRPVALALAMGIAIVMAGTRLALQVHTVADVVAGAALGLVGVAALATLAPRQPDRLPRIVLPAVLFTVVVLMHGQRLTAEPTIARIAWRLSRLLES</sequence>